<evidence type="ECO:0000256" key="14">
    <source>
        <dbReference type="ARBA" id="ARBA00022833"/>
    </source>
</evidence>
<dbReference type="InterPro" id="IPR018097">
    <property type="entry name" value="EGF_Ca-bd_CS"/>
</dbReference>
<dbReference type="FunFam" id="2.60.120.290:FF:000004">
    <property type="entry name" value="Metalloendopeptidase"/>
    <property type="match status" value="2"/>
</dbReference>
<feature type="compositionally biased region" description="Acidic residues" evidence="28">
    <location>
        <begin position="1396"/>
        <end position="1419"/>
    </location>
</feature>
<comment type="subcellular location">
    <subcellularLocation>
        <location evidence="2">Cytoplasm</location>
    </subcellularLocation>
    <subcellularLocation>
        <location evidence="1">Nucleus</location>
    </subcellularLocation>
</comment>
<dbReference type="FunFam" id="1.10.418.10:FF:000051">
    <property type="entry name" value="Abnormal spindle-like microcephaly-associated protein homolog"/>
    <property type="match status" value="1"/>
</dbReference>
<feature type="compositionally biased region" description="Polar residues" evidence="28">
    <location>
        <begin position="123"/>
        <end position="135"/>
    </location>
</feature>
<dbReference type="InterPro" id="IPR001715">
    <property type="entry name" value="CH_dom"/>
</dbReference>
<dbReference type="GO" id="GO:0051301">
    <property type="term" value="P:cell division"/>
    <property type="evidence" value="ECO:0007669"/>
    <property type="project" value="UniProtKB-KW"/>
</dbReference>
<dbReference type="Pfam" id="PF14670">
    <property type="entry name" value="FXa_inhibition"/>
    <property type="match status" value="1"/>
</dbReference>
<dbReference type="SMART" id="SM00042">
    <property type="entry name" value="CUB"/>
    <property type="match status" value="5"/>
</dbReference>
<evidence type="ECO:0000256" key="10">
    <source>
        <dbReference type="ARBA" id="ARBA00022729"/>
    </source>
</evidence>
<feature type="compositionally biased region" description="Basic residues" evidence="28">
    <location>
        <begin position="174"/>
        <end position="190"/>
    </location>
</feature>
<dbReference type="VEuPathDB" id="VectorBase:AALB20_034476"/>
<dbReference type="InterPro" id="IPR001506">
    <property type="entry name" value="Peptidase_M12A"/>
</dbReference>
<keyword evidence="14 26" id="KW-0862">Zinc</keyword>
<feature type="compositionally biased region" description="Polar residues" evidence="28">
    <location>
        <begin position="1643"/>
        <end position="1656"/>
    </location>
</feature>
<dbReference type="SUPFAM" id="SSF55486">
    <property type="entry name" value="Metalloproteases ('zincins'), catalytic domain"/>
    <property type="match status" value="1"/>
</dbReference>
<feature type="region of interest" description="Disordered" evidence="28">
    <location>
        <begin position="2080"/>
        <end position="2099"/>
    </location>
</feature>
<evidence type="ECO:0000256" key="16">
    <source>
        <dbReference type="ARBA" id="ARBA00023049"/>
    </source>
</evidence>
<dbReference type="GO" id="GO:0005634">
    <property type="term" value="C:nucleus"/>
    <property type="evidence" value="ECO:0007669"/>
    <property type="project" value="UniProtKB-SubCell"/>
</dbReference>
<dbReference type="SUPFAM" id="SSF57196">
    <property type="entry name" value="EGF/Laminin"/>
    <property type="match status" value="2"/>
</dbReference>
<dbReference type="PROSITE" id="PS00010">
    <property type="entry name" value="ASX_HYDROXYL"/>
    <property type="match status" value="2"/>
</dbReference>
<keyword evidence="23" id="KW-0863">Zinc-finger</keyword>
<dbReference type="Gene3D" id="2.60.120.290">
    <property type="entry name" value="Spermadhesin, CUB domain"/>
    <property type="match status" value="5"/>
</dbReference>
<feature type="disulfide bond" evidence="26">
    <location>
        <begin position="549"/>
        <end position="550"/>
    </location>
</feature>
<evidence type="ECO:0000256" key="22">
    <source>
        <dbReference type="ARBA" id="ARBA00023306"/>
    </source>
</evidence>
<keyword evidence="18" id="KW-0865">Zymogen</keyword>
<dbReference type="InterPro" id="IPR034036">
    <property type="entry name" value="ZnMP_TLD/BMP1"/>
</dbReference>
<dbReference type="GO" id="GO:0032927">
    <property type="term" value="P:positive regulation of activin receptor signaling pathway"/>
    <property type="evidence" value="ECO:0007669"/>
    <property type="project" value="UniProtKB-ARBA"/>
</dbReference>
<dbReference type="InterPro" id="IPR000048">
    <property type="entry name" value="IQ_motif_EF-hand-BS"/>
</dbReference>
<evidence type="ECO:0000256" key="7">
    <source>
        <dbReference type="ARBA" id="ARBA00022618"/>
    </source>
</evidence>
<dbReference type="CDD" id="cd21223">
    <property type="entry name" value="CH_ASPM_rpt1"/>
    <property type="match status" value="1"/>
</dbReference>
<keyword evidence="22" id="KW-0131">Cell cycle</keyword>
<feature type="region of interest" description="Disordered" evidence="28">
    <location>
        <begin position="174"/>
        <end position="327"/>
    </location>
</feature>
<dbReference type="GO" id="GO:0008586">
    <property type="term" value="P:imaginal disc-derived wing vein morphogenesis"/>
    <property type="evidence" value="ECO:0007669"/>
    <property type="project" value="UniProtKB-ARBA"/>
</dbReference>
<evidence type="ECO:0000256" key="8">
    <source>
        <dbReference type="ARBA" id="ARBA00022670"/>
    </source>
</evidence>
<dbReference type="VEuPathDB" id="VectorBase:AALB002767"/>
<keyword evidence="13 26" id="KW-0378">Hydrolase</keyword>
<dbReference type="InterPro" id="IPR001881">
    <property type="entry name" value="EGF-like_Ca-bd_dom"/>
</dbReference>
<feature type="disulfide bond" evidence="26">
    <location>
        <begin position="547"/>
        <end position="569"/>
    </location>
</feature>
<evidence type="ECO:0000256" key="17">
    <source>
        <dbReference type="ARBA" id="ARBA00023054"/>
    </source>
</evidence>
<feature type="compositionally biased region" description="Basic residues" evidence="28">
    <location>
        <begin position="264"/>
        <end position="277"/>
    </location>
</feature>
<evidence type="ECO:0000256" key="26">
    <source>
        <dbReference type="PROSITE-ProRule" id="PRU01211"/>
    </source>
</evidence>
<feature type="region of interest" description="Disordered" evidence="28">
    <location>
        <begin position="1396"/>
        <end position="1433"/>
    </location>
</feature>
<dbReference type="PANTHER" id="PTHR24251">
    <property type="entry name" value="OVOCHYMASE-RELATED"/>
    <property type="match status" value="1"/>
</dbReference>
<evidence type="ECO:0000313" key="29">
    <source>
        <dbReference type="EnsemblMetazoa" id="AALB002767-PA"/>
    </source>
</evidence>
<dbReference type="PROSITE" id="PS50096">
    <property type="entry name" value="IQ"/>
    <property type="match status" value="8"/>
</dbReference>
<dbReference type="Pfam" id="PF00612">
    <property type="entry name" value="IQ"/>
    <property type="match status" value="5"/>
</dbReference>
<dbReference type="InterPro" id="IPR013087">
    <property type="entry name" value="Znf_C2H2_type"/>
</dbReference>
<dbReference type="InterPro" id="IPR035914">
    <property type="entry name" value="Sperma_CUB_dom_sf"/>
</dbReference>
<dbReference type="GO" id="GO:0005615">
    <property type="term" value="C:extracellular space"/>
    <property type="evidence" value="ECO:0007669"/>
    <property type="project" value="UniProtKB-ARBA"/>
</dbReference>
<dbReference type="InterPro" id="IPR000859">
    <property type="entry name" value="CUB_dom"/>
</dbReference>
<evidence type="ECO:0000256" key="9">
    <source>
        <dbReference type="ARBA" id="ARBA00022723"/>
    </source>
</evidence>
<dbReference type="FunFam" id="2.60.120.290:FF:000052">
    <property type="entry name" value="Metalloendopeptidase"/>
    <property type="match status" value="1"/>
</dbReference>
<evidence type="ECO:0000256" key="2">
    <source>
        <dbReference type="ARBA" id="ARBA00004496"/>
    </source>
</evidence>
<dbReference type="InterPro" id="IPR049883">
    <property type="entry name" value="NOTCH1_EGF-like"/>
</dbReference>
<keyword evidence="17" id="KW-0175">Coiled coil</keyword>
<evidence type="ECO:0000256" key="6">
    <source>
        <dbReference type="ARBA" id="ARBA00022553"/>
    </source>
</evidence>
<dbReference type="GO" id="GO:0016485">
    <property type="term" value="P:protein processing"/>
    <property type="evidence" value="ECO:0007669"/>
    <property type="project" value="UniProtKB-ARBA"/>
</dbReference>
<dbReference type="EC" id="3.4.24.-" evidence="27"/>
<feature type="binding site" evidence="26">
    <location>
        <position position="587"/>
    </location>
    <ligand>
        <name>Zn(2+)</name>
        <dbReference type="ChEBI" id="CHEBI:29105"/>
        <note>catalytic</note>
    </ligand>
</feature>
<keyword evidence="19 24" id="KW-1015">Disulfide bond</keyword>
<dbReference type="InterPro" id="IPR031549">
    <property type="entry name" value="ASH"/>
</dbReference>
<keyword evidence="30" id="KW-1185">Reference proteome</keyword>
<evidence type="ECO:0000256" key="20">
    <source>
        <dbReference type="ARBA" id="ARBA00023180"/>
    </source>
</evidence>
<dbReference type="PROSITE" id="PS01186">
    <property type="entry name" value="EGF_2"/>
    <property type="match status" value="2"/>
</dbReference>
<dbReference type="SMART" id="SM00033">
    <property type="entry name" value="CH"/>
    <property type="match status" value="1"/>
</dbReference>
<dbReference type="PROSITE" id="PS50157">
    <property type="entry name" value="ZINC_FINGER_C2H2_2"/>
    <property type="match status" value="1"/>
</dbReference>
<dbReference type="Pfam" id="PF00431">
    <property type="entry name" value="CUB"/>
    <property type="match status" value="5"/>
</dbReference>
<dbReference type="PROSITE" id="PS01187">
    <property type="entry name" value="EGF_CA"/>
    <property type="match status" value="2"/>
</dbReference>
<sequence length="3637" mass="416912">MGDIALPNVNYETEWQRQRLNKSLEQDIVKLKQEVYLEGLQVEEEGMTDMIRKNTKQRASTPLAGMMTASVVGPQATVGASASYESENSITDSSGEPPVRATIIDNRDNIISRPDVPGVAQPQRGTDTPGNPNQEQAKKNGTGVAARNIDHNRIQSDTKDIVIDSISDNIISSHHHHHHHHHHHQLHSGRKVAPPTLASTSTSSNSSTNTTSATTTQDRLGQRKGHSSHGDREQQRQEEQPNEKDPVDVQLLNPATGKPDDKGRRRNRRRRRQHQHHQHEQSTHRQPSNPWTEVADADGGGISRLTKDSQPVRHGSPASSTAVDKKSYRARVERLRAELGTVTYAMQDRNLYPSHQRPPVAPHGQRHTDEPVETVSTAPKKKRRTGGKRKRHHAREKNIITQRQREQQEQDVLAKGAKSGDGHGGAGQGDDMNLHFRPENEASAARSPGATGKVGQPQGAPPSPSIIDDMMYHPTEHHRTVRAATAKKERIWDFGVIPYEIDGNFSGMHKALFRQAMRHWENYTCIKFVERNPIDHPNYIVFTERACGCCSFVGKRGNGPQAISIGKNCDKFGIVVHELGHVVGFWHEHTRPDRENHVVIEKNNIVVGQEYNFNKLTEDEVNSLGLPYDYDSIMHYARNTFSKGTYLDTIFPIEIPGRKRPEIGQRLRLSEGDIAQANLLYKCAKCGRTFQDNSASFTSPSYHSTIPPSEPERCEWRITATHGERIVLNITDLDIFKSNGCRSDYLEIRDGYWHKSSILGKFCGSGKVNELIRSTGSRMLLTYTTTYRQSTMRGFAASYEAICGGDMNLESGGRLESPNYPVDYLPNKECIWRITVPKDYQVALKFQSFEVENHDNCIYDYVEVRDGGMPDSRLIGVFCGYKIPPDMKSSSNKLFVKFVSDGSVQKAGFSATFMKEVDECEHMDHGCEHECINTLGGYECACYIGYELHSDKKSCENACGGMLDARNGTIQSPSFPKEYPMMKECVWEIVALPQHKITLNFTHFDLEGNTFYQASECEYDYVAVLSKSPDATLHKHGSFCGSSVPPAVTSEWNVLRVVFRSDKTIQKTGFAAVYFTDIDECAVNNGGCQQECKNTIGSYLCSCRNGYTLHDNGHDCKESGCKHEIFSPHGQILSPNYPDYYPPKKDCIWHFTTTPGHRIRLVFNVFDIEPHQECAYDHIVIYDGNSPDSHTLGRFCGGKTPHPISSSSNQMYMVFNTDTSVQRKGFFASHSTACGGRLRATLVKNHFYSHIKFGSGMYDNGADCEWTIVAPRYHTVQLKFLSFELEEEKLCSYDYVEVYGGLDDESGPLHGKYCGNSNPPEIISMEEGLLVRFRSDDTVGFKGFSASYVAISPNEDLLLITEEEEEGSESPEILPFPGSLKPVFIKQAEDMDVVVEQVEEEEEEEEWEEEEEEEEEEQEQEVRGGRRGTEEAPALPDVAIEYEVFPKPLPTKRPVPAVVSCTPPRVAARKNNEAREPTLVQLGPFTPKAIVVFEGVPVGKTARRQLILRNAHTSAVEVQLTRAPPSECGISYDWDPIELSVGEQKSWEIVWNPTTALIGKELLIFTDSLGHRKDVQLILKSVELKPSCRKPVAKSFAVPTKLKLKSPSPPKVNLKRNVLPKKPTKASPVRQFSCWVTPASSSVTESNRNRSQSNRMGTYASRLAEPVLGSNNREASGGEATDPLTPSKSAIQSLCVPKENVDPSGTTSAWSPLAGKHDALSYMASQATPEVYFTAVKRSPYPTITIRKHLDVSPECDYENRRPIPSTKVLVGPNCFSKKPPTVLGVRQDNVVQEAAAMVTPAGRTKFDPGCFSTVTKPTVADKTYLNPTSECFASIVQPGSDDGCDGIESSENGPQRHLIFSYESLQRELAEVERKKTGDANDNVAQKMLPSVEPPMMIDHSSPLNAGTAVAEQRVHLDEDVLAINNRTQVLEHDSSPQLSVITEEPVLPLGITFPRQGSLPDGLVPSHQKTFKINSMEDVRLLSEKNVTVVLHANDSIYSLPCLSVKSNQSVEHDTAEEERLFKEHEIRAQSSRFNIDEVGRFSDEMLSLDRGAPGSKRSKETIDHYASQLVSPPKRQCRFEMPASPPSSVVRRKEPTVGVPSCKPIGFRVEQGRTTKLKHKSMTVQRSLTLKRLAVDPATPLALKAADSSKKRVFLYDSERHLKSLVNLDPFAATTTTDPFLKATMYQDDVDFAKTERQVMKWLNALVTIPADLDTESTKPLDVGKLFDEVKGKELALAPTKELISSKYYKNRLDGLRRAGIALYLSEEIADPLRKLRIQIDKQQIAIRTDRSLHLDLVLQRTVLELLLCFNPLWLRLGLEVVYGEQIDLQSNRDVVGLSTFIIHRLFRDRYLETKHSKAYNLSSAYAEHMRKLTLRTVLYLLLFLDTAKRRKLIKHNPCLFVRNAPYKETREVLVRFSSTLVAGIGDITKHLKRIGYTLSHRQSYLDEYHYAFENLAIDLRDGVRLTRVMEIILLREDLSPSLRVPPISRLQKIHNINLALRALEEADYRIEGDITAKDICDGHREKTMSLLWQLVFKFRAPKFNAAANVLQRWWRTIMLKVVVNRRIEKKRAIVTIQRFTRRYLAQKQAARRFGALVRIQQWWRSVREMRHARERYLTCRRAAIVLQTSFRRYVLSRKLQAASTVIATIRTEAKRRYHMAIIIQRSVKSYALHRRLHSTVHEVIRLQRQQTLEVRSATKLQAFQRMRLARTRYLRIRTATVTIQQRWRECLEARRARASYLQMQSGAISIQRYFRGYLQMRRDMQQYASVRDLVVQVQRRRRAMIAMRLQQTQYKRLQAAALAIQRRYRARKQMQSEVQQYTRVRHAVLILQRRYRAKKRMEHERLRYECLRNATLCAQRRFRAQLSMRAARASYQKLRLAALTIQMRYRATVEARQERTSFLELRRCTIVLQIRYRALVKGRQEALRYTALRTATVLIQRKWRATLQARQERSQFIKQCSSALAIQKCWRSVLLKRKLRDNYLHYRRAAIVIQRHYRAVLVGRSVRHDLEQQRAAAIVIQRHLRATLLMRRERTAYRQLQCTAITLQRRVRANRLGASERKQFIQMKHSVAQISTWWHSILLMRRERQMYERMRWAACTLQQRFQAHQRMREQVAAYERIRTATLLIQRRYRAQRAMERCRGRFLNLRSASIVIQEYYRAYRQMKNDRTTYQSLREVTITVQRRYRGKLLSRQLMLELEQKKRAATQIQRWFRGYREMINVRARFQSIQRATMVLQTRYRARIAMVQAVQQIHRLRQATIVIQTHWRATLAMRQQRASYQRTLAAVRTIQIQYRAYKERLVDQSAYRLYRSAVIIVQRRYREKLATRMERHRFQQIMHTVNGLQRYSRGLLARRAYQAKLTPEFIELRRRQTAALRLQAWWRGVAHRRRHQTEAMRKMAIQMVTSRHEAKRDPSSRLSNVTRLCMRFLASRFSSSDAIGILQRLERLSRLVPHLLVADAVFLAQFCYSTMAQAIRSELDKILIEICARIILNLARFRGTKEQAFQENGLVTVSQMLLRWCDKDCAIFSTLCTLLWVLAHDNKKKNAIRRYMISRDAIFMLRETKKLVQRKEKMRRNVQRPPVGCLVPPSPQLMRTLPALDPDFGVDRSKPYVFYSSVFGFEKVLQKLEVDLT</sequence>
<dbReference type="InterPro" id="IPR036872">
    <property type="entry name" value="CH_dom_sf"/>
</dbReference>
<keyword evidence="9 26" id="KW-0479">Metal-binding</keyword>
<dbReference type="Gene3D" id="3.40.390.10">
    <property type="entry name" value="Collagenase (Catalytic Domain)"/>
    <property type="match status" value="1"/>
</dbReference>
<keyword evidence="12" id="KW-0498">Mitosis</keyword>
<dbReference type="Gene3D" id="2.10.25.10">
    <property type="entry name" value="Laminin"/>
    <property type="match status" value="2"/>
</dbReference>
<proteinExistence type="predicted"/>
<dbReference type="Pfam" id="PF00307">
    <property type="entry name" value="CH"/>
    <property type="match status" value="1"/>
</dbReference>
<feature type="active site" evidence="26">
    <location>
        <position position="578"/>
    </location>
</feature>
<dbReference type="SMART" id="SM00179">
    <property type="entry name" value="EGF_CA"/>
    <property type="match status" value="2"/>
</dbReference>
<evidence type="ECO:0000256" key="27">
    <source>
        <dbReference type="RuleBase" id="RU361183"/>
    </source>
</evidence>
<dbReference type="GO" id="GO:0005737">
    <property type="term" value="C:cytoplasm"/>
    <property type="evidence" value="ECO:0007669"/>
    <property type="project" value="UniProtKB-SubCell"/>
</dbReference>
<evidence type="ECO:0000256" key="24">
    <source>
        <dbReference type="PROSITE-ProRule" id="PRU00059"/>
    </source>
</evidence>
<dbReference type="PRINTS" id="PR00480">
    <property type="entry name" value="ASTACIN"/>
</dbReference>
<feature type="region of interest" description="Disordered" evidence="28">
    <location>
        <begin position="350"/>
        <end position="469"/>
    </location>
</feature>
<dbReference type="CDD" id="cd00054">
    <property type="entry name" value="EGF_CA"/>
    <property type="match status" value="2"/>
</dbReference>
<dbReference type="CDD" id="cd04281">
    <property type="entry name" value="ZnMc_BMP1_TLD"/>
    <property type="match status" value="1"/>
</dbReference>
<dbReference type="STRING" id="7167.A0A182F8E3"/>
<dbReference type="InterPro" id="IPR000152">
    <property type="entry name" value="EGF-type_Asp/Asn_hydroxyl_site"/>
</dbReference>
<dbReference type="GO" id="GO:0005516">
    <property type="term" value="F:calmodulin binding"/>
    <property type="evidence" value="ECO:0007669"/>
    <property type="project" value="UniProtKB-KW"/>
</dbReference>
<feature type="compositionally biased region" description="Basic and acidic residues" evidence="28">
    <location>
        <begin position="1420"/>
        <end position="1430"/>
    </location>
</feature>
<feature type="region of interest" description="Disordered" evidence="28">
    <location>
        <begin position="106"/>
        <end position="153"/>
    </location>
</feature>
<evidence type="ECO:0000256" key="11">
    <source>
        <dbReference type="ARBA" id="ARBA00022737"/>
    </source>
</evidence>
<evidence type="ECO:0000256" key="5">
    <source>
        <dbReference type="ARBA" id="ARBA00022536"/>
    </source>
</evidence>
<dbReference type="FunFam" id="3.40.390.10:FF:000004">
    <property type="entry name" value="Metalloendopeptidase"/>
    <property type="match status" value="1"/>
</dbReference>
<dbReference type="GO" id="GO:0000922">
    <property type="term" value="C:spindle pole"/>
    <property type="evidence" value="ECO:0007669"/>
    <property type="project" value="UniProtKB-ARBA"/>
</dbReference>
<evidence type="ECO:0000256" key="3">
    <source>
        <dbReference type="ARBA" id="ARBA00022473"/>
    </source>
</evidence>
<dbReference type="InterPro" id="IPR000742">
    <property type="entry name" value="EGF"/>
</dbReference>
<evidence type="ECO:0000256" key="12">
    <source>
        <dbReference type="ARBA" id="ARBA00022776"/>
    </source>
</evidence>
<keyword evidence="16 26" id="KW-0482">Metalloprotease</keyword>
<evidence type="ECO:0000256" key="1">
    <source>
        <dbReference type="ARBA" id="ARBA00004123"/>
    </source>
</evidence>
<dbReference type="PROSITE" id="PS50021">
    <property type="entry name" value="CH"/>
    <property type="match status" value="1"/>
</dbReference>
<keyword evidence="6" id="KW-0597">Phosphoprotein</keyword>
<dbReference type="GO" id="GO:0004222">
    <property type="term" value="F:metalloendopeptidase activity"/>
    <property type="evidence" value="ECO:0007669"/>
    <property type="project" value="UniProtKB-UniRule"/>
</dbReference>
<comment type="caution">
    <text evidence="25">Lacks conserved residue(s) required for the propagation of feature annotation.</text>
</comment>
<dbReference type="PROSITE" id="PS51864">
    <property type="entry name" value="ASTACIN"/>
    <property type="match status" value="1"/>
</dbReference>
<feature type="compositionally biased region" description="Low complexity" evidence="28">
    <location>
        <begin position="198"/>
        <end position="216"/>
    </location>
</feature>
<dbReference type="SUPFAM" id="SSF47576">
    <property type="entry name" value="Calponin-homology domain, CH-domain"/>
    <property type="match status" value="1"/>
</dbReference>
<dbReference type="PANTHER" id="PTHR24251:SF43">
    <property type="entry name" value="TOLLOID-LIKE PROTEIN 2"/>
    <property type="match status" value="1"/>
</dbReference>
<dbReference type="EnsemblMetazoa" id="AALB002767-RA">
    <property type="protein sequence ID" value="AALB002767-PA"/>
    <property type="gene ID" value="AALB002767"/>
</dbReference>
<evidence type="ECO:0000256" key="19">
    <source>
        <dbReference type="ARBA" id="ARBA00023157"/>
    </source>
</evidence>
<name>A0A182F8E3_ANOAL</name>
<dbReference type="Pfam" id="PF15780">
    <property type="entry name" value="ASH"/>
    <property type="match status" value="1"/>
</dbReference>
<dbReference type="FunFam" id="2.60.120.290:FF:000005">
    <property type="entry name" value="Procollagen C-endopeptidase enhancer 1"/>
    <property type="match status" value="2"/>
</dbReference>
<dbReference type="FunFam" id="2.10.25.10:FF:000240">
    <property type="entry name" value="Vitamin K-dependent protein S"/>
    <property type="match status" value="1"/>
</dbReference>
<keyword evidence="11" id="KW-0677">Repeat</keyword>
<dbReference type="Pfam" id="PF01400">
    <property type="entry name" value="Astacin"/>
    <property type="match status" value="1"/>
</dbReference>
<evidence type="ECO:0000256" key="21">
    <source>
        <dbReference type="ARBA" id="ARBA00023242"/>
    </source>
</evidence>
<evidence type="ECO:0000256" key="18">
    <source>
        <dbReference type="ARBA" id="ARBA00023145"/>
    </source>
</evidence>
<keyword evidence="3" id="KW-0217">Developmental protein</keyword>
<reference evidence="29" key="2">
    <citation type="submission" date="2022-08" db="UniProtKB">
        <authorList>
            <consortium name="EnsemblMetazoa"/>
        </authorList>
    </citation>
    <scope>IDENTIFICATION</scope>
    <source>
        <strain evidence="29">STECLA/ALBI9_A</strain>
    </source>
</reference>
<keyword evidence="21" id="KW-0539">Nucleus</keyword>
<feature type="compositionally biased region" description="Basic residues" evidence="28">
    <location>
        <begin position="379"/>
        <end position="395"/>
    </location>
</feature>
<dbReference type="CDD" id="cd00041">
    <property type="entry name" value="CUB"/>
    <property type="match status" value="5"/>
</dbReference>
<keyword evidence="15" id="KW-0112">Calmodulin-binding</keyword>
<feature type="compositionally biased region" description="Basic and acidic residues" evidence="28">
    <location>
        <begin position="228"/>
        <end position="247"/>
    </location>
</feature>
<evidence type="ECO:0000313" key="30">
    <source>
        <dbReference type="Proteomes" id="UP000069272"/>
    </source>
</evidence>
<evidence type="ECO:0000256" key="15">
    <source>
        <dbReference type="ARBA" id="ARBA00022860"/>
    </source>
</evidence>
<protein>
    <recommendedName>
        <fullName evidence="27">Metalloendopeptidase</fullName>
        <ecNumber evidence="27">3.4.24.-</ecNumber>
    </recommendedName>
</protein>
<evidence type="ECO:0000256" key="23">
    <source>
        <dbReference type="PROSITE-ProRule" id="PRU00042"/>
    </source>
</evidence>
<dbReference type="VEuPathDB" id="VectorBase:AALB20_031936"/>
<feature type="region of interest" description="Disordered" evidence="28">
    <location>
        <begin position="1643"/>
        <end position="1687"/>
    </location>
</feature>
<keyword evidence="5 25" id="KW-0245">EGF-like domain</keyword>
<reference evidence="29 30" key="1">
    <citation type="journal article" date="2017" name="G3 (Bethesda)">
        <title>The Physical Genome Mapping of Anopheles albimanus Corrected Scaffold Misassemblies and Identified Interarm Rearrangements in Genus Anopheles.</title>
        <authorList>
            <person name="Artemov G.N."/>
            <person name="Peery A.N."/>
            <person name="Jiang X."/>
            <person name="Tu Z."/>
            <person name="Stegniy V.N."/>
            <person name="Sharakhova M.V."/>
            <person name="Sharakhov I.V."/>
        </authorList>
    </citation>
    <scope>NUCLEOTIDE SEQUENCE [LARGE SCALE GENOMIC DNA]</scope>
    <source>
        <strain evidence="29 30">ALBI9_A</strain>
    </source>
</reference>
<dbReference type="SMART" id="SM00015">
    <property type="entry name" value="IQ"/>
    <property type="match status" value="16"/>
</dbReference>
<keyword evidence="8 26" id="KW-0645">Protease</keyword>
<evidence type="ECO:0000256" key="4">
    <source>
        <dbReference type="ARBA" id="ARBA00022490"/>
    </source>
</evidence>
<dbReference type="GO" id="GO:0030182">
    <property type="term" value="P:neuron differentiation"/>
    <property type="evidence" value="ECO:0007669"/>
    <property type="project" value="UniProtKB-ARBA"/>
</dbReference>
<dbReference type="Pfam" id="PF07645">
    <property type="entry name" value="EGF_CA"/>
    <property type="match status" value="1"/>
</dbReference>
<keyword evidence="7" id="KW-0132">Cell division</keyword>
<dbReference type="InterPro" id="IPR006026">
    <property type="entry name" value="Peptidase_Metallo"/>
</dbReference>
<dbReference type="Gene3D" id="1.10.418.10">
    <property type="entry name" value="Calponin-like domain"/>
    <property type="match status" value="1"/>
</dbReference>
<dbReference type="GO" id="GO:0030513">
    <property type="term" value="P:positive regulation of BMP signaling pathway"/>
    <property type="evidence" value="ECO:0007669"/>
    <property type="project" value="UniProtKB-ARBA"/>
</dbReference>
<dbReference type="SUPFAM" id="SSF49854">
    <property type="entry name" value="Spermadhesin, CUB domain"/>
    <property type="match status" value="5"/>
</dbReference>
<feature type="binding site" evidence="26">
    <location>
        <position position="577"/>
    </location>
    <ligand>
        <name>Zn(2+)</name>
        <dbReference type="ChEBI" id="CHEBI:29105"/>
        <note>catalytic</note>
    </ligand>
</feature>
<evidence type="ECO:0000256" key="13">
    <source>
        <dbReference type="ARBA" id="ARBA00022801"/>
    </source>
</evidence>
<dbReference type="GO" id="GO:0005509">
    <property type="term" value="F:calcium ion binding"/>
    <property type="evidence" value="ECO:0007669"/>
    <property type="project" value="InterPro"/>
</dbReference>
<dbReference type="Gene3D" id="1.20.5.190">
    <property type="match status" value="4"/>
</dbReference>
<keyword evidence="4" id="KW-0963">Cytoplasm</keyword>
<comment type="cofactor">
    <cofactor evidence="26 27">
        <name>Zn(2+)</name>
        <dbReference type="ChEBI" id="CHEBI:29105"/>
    </cofactor>
    <text evidence="26 27">Binds 1 zinc ion per subunit.</text>
</comment>
<dbReference type="InterPro" id="IPR024079">
    <property type="entry name" value="MetalloPept_cat_dom_sf"/>
</dbReference>
<dbReference type="SMART" id="SM00181">
    <property type="entry name" value="EGF"/>
    <property type="match status" value="2"/>
</dbReference>
<feature type="binding site" evidence="26">
    <location>
        <position position="581"/>
    </location>
    <ligand>
        <name>Zn(2+)</name>
        <dbReference type="ChEBI" id="CHEBI:29105"/>
        <note>catalytic</note>
    </ligand>
</feature>
<dbReference type="SMART" id="SM00235">
    <property type="entry name" value="ZnMc"/>
    <property type="match status" value="1"/>
</dbReference>
<dbReference type="GO" id="GO:0008270">
    <property type="term" value="F:zinc ion binding"/>
    <property type="evidence" value="ECO:0007669"/>
    <property type="project" value="UniProtKB-UniRule"/>
</dbReference>
<dbReference type="Proteomes" id="UP000069272">
    <property type="component" value="Chromosome 2R"/>
</dbReference>
<keyword evidence="20" id="KW-0325">Glycoprotein</keyword>
<feature type="disulfide bond" evidence="24">
    <location>
        <begin position="803"/>
        <end position="830"/>
    </location>
</feature>
<keyword evidence="10" id="KW-0732">Signal</keyword>
<dbReference type="GO" id="GO:0007051">
    <property type="term" value="P:spindle organization"/>
    <property type="evidence" value="ECO:0007669"/>
    <property type="project" value="UniProtKB-ARBA"/>
</dbReference>
<dbReference type="PROSITE" id="PS50026">
    <property type="entry name" value="EGF_3"/>
    <property type="match status" value="2"/>
</dbReference>
<organism evidence="29 30">
    <name type="scientific">Anopheles albimanus</name>
    <name type="common">New world malaria mosquito</name>
    <dbReference type="NCBI Taxonomy" id="7167"/>
    <lineage>
        <taxon>Eukaryota</taxon>
        <taxon>Metazoa</taxon>
        <taxon>Ecdysozoa</taxon>
        <taxon>Arthropoda</taxon>
        <taxon>Hexapoda</taxon>
        <taxon>Insecta</taxon>
        <taxon>Pterygota</taxon>
        <taxon>Neoptera</taxon>
        <taxon>Endopterygota</taxon>
        <taxon>Diptera</taxon>
        <taxon>Nematocera</taxon>
        <taxon>Culicoidea</taxon>
        <taxon>Culicidae</taxon>
        <taxon>Anophelinae</taxon>
        <taxon>Anopheles</taxon>
    </lineage>
</organism>
<dbReference type="PROSITE" id="PS01180">
    <property type="entry name" value="CUB"/>
    <property type="match status" value="5"/>
</dbReference>
<evidence type="ECO:0000256" key="25">
    <source>
        <dbReference type="PROSITE-ProRule" id="PRU00076"/>
    </source>
</evidence>
<dbReference type="GO" id="GO:0048468">
    <property type="term" value="P:cell development"/>
    <property type="evidence" value="ECO:0007669"/>
    <property type="project" value="UniProtKB-ARBA"/>
</dbReference>
<accession>A0A182F8E3</accession>
<evidence type="ECO:0000256" key="28">
    <source>
        <dbReference type="SAM" id="MobiDB-lite"/>
    </source>
</evidence>